<keyword evidence="4" id="KW-0812">Transmembrane</keyword>
<feature type="signal peptide" evidence="13">
    <location>
        <begin position="1"/>
        <end position="19"/>
    </location>
</feature>
<dbReference type="EMBL" id="JAAWWB010000029">
    <property type="protein sequence ID" value="KAG6746654.1"/>
    <property type="molecule type" value="Genomic_DNA"/>
</dbReference>
<dbReference type="FunFam" id="3.30.200.20:FF:000178">
    <property type="entry name" value="serine/threonine-protein kinase PBS1-like"/>
    <property type="match status" value="1"/>
</dbReference>
<dbReference type="SMART" id="SM00220">
    <property type="entry name" value="S_TKc"/>
    <property type="match status" value="1"/>
</dbReference>
<proteinExistence type="predicted"/>
<gene>
    <name evidence="15" type="ORF">POTOM_049016</name>
</gene>
<dbReference type="PROSITE" id="PS00108">
    <property type="entry name" value="PROTEIN_KINASE_ST"/>
    <property type="match status" value="1"/>
</dbReference>
<evidence type="ECO:0000256" key="3">
    <source>
        <dbReference type="ARBA" id="ARBA00022679"/>
    </source>
</evidence>
<dbReference type="InterPro" id="IPR008271">
    <property type="entry name" value="Ser/Thr_kinase_AS"/>
</dbReference>
<keyword evidence="5 13" id="KW-0732">Signal</keyword>
<evidence type="ECO:0000256" key="9">
    <source>
        <dbReference type="ARBA" id="ARBA00022989"/>
    </source>
</evidence>
<dbReference type="PROSITE" id="PS50011">
    <property type="entry name" value="PROTEIN_KINASE_DOM"/>
    <property type="match status" value="1"/>
</dbReference>
<keyword evidence="3" id="KW-0808">Transferase</keyword>
<dbReference type="PANTHER" id="PTHR27009">
    <property type="entry name" value="RUST RESISTANCE KINASE LR10-RELATED"/>
    <property type="match status" value="1"/>
</dbReference>
<dbReference type="GO" id="GO:0005524">
    <property type="term" value="F:ATP binding"/>
    <property type="evidence" value="ECO:0007669"/>
    <property type="project" value="UniProtKB-UniRule"/>
</dbReference>
<evidence type="ECO:0000256" key="5">
    <source>
        <dbReference type="ARBA" id="ARBA00022729"/>
    </source>
</evidence>
<reference evidence="15" key="1">
    <citation type="journal article" date="2020" name="bioRxiv">
        <title>Hybrid origin of Populus tomentosa Carr. identified through genome sequencing and phylogenomic analysis.</title>
        <authorList>
            <person name="An X."/>
            <person name="Gao K."/>
            <person name="Chen Z."/>
            <person name="Li J."/>
            <person name="Yang X."/>
            <person name="Yang X."/>
            <person name="Zhou J."/>
            <person name="Guo T."/>
            <person name="Zhao T."/>
            <person name="Huang S."/>
            <person name="Miao D."/>
            <person name="Khan W.U."/>
            <person name="Rao P."/>
            <person name="Ye M."/>
            <person name="Lei B."/>
            <person name="Liao W."/>
            <person name="Wang J."/>
            <person name="Ji L."/>
            <person name="Li Y."/>
            <person name="Guo B."/>
            <person name="Mustafa N.S."/>
            <person name="Li S."/>
            <person name="Yun Q."/>
            <person name="Keller S.R."/>
            <person name="Mao J."/>
            <person name="Zhang R."/>
            <person name="Strauss S.H."/>
        </authorList>
    </citation>
    <scope>NUCLEOTIDE SEQUENCE</scope>
    <source>
        <strain evidence="15">GM15</strain>
        <tissue evidence="15">Leaf</tissue>
    </source>
</reference>
<keyword evidence="9" id="KW-1133">Transmembrane helix</keyword>
<evidence type="ECO:0000256" key="1">
    <source>
        <dbReference type="ARBA" id="ARBA00004479"/>
    </source>
</evidence>
<keyword evidence="8 12" id="KW-0067">ATP-binding</keyword>
<feature type="binding site" evidence="12">
    <location>
        <position position="323"/>
    </location>
    <ligand>
        <name>ATP</name>
        <dbReference type="ChEBI" id="CHEBI:30616"/>
    </ligand>
</feature>
<dbReference type="OrthoDB" id="547665at2759"/>
<dbReference type="InterPro" id="IPR000719">
    <property type="entry name" value="Prot_kinase_dom"/>
</dbReference>
<comment type="subcellular location">
    <subcellularLocation>
        <location evidence="1">Membrane</location>
        <topology evidence="1">Single-pass type I membrane protein</topology>
    </subcellularLocation>
</comment>
<organism evidence="15 16">
    <name type="scientific">Populus tomentosa</name>
    <name type="common">Chinese white poplar</name>
    <dbReference type="NCBI Taxonomy" id="118781"/>
    <lineage>
        <taxon>Eukaryota</taxon>
        <taxon>Viridiplantae</taxon>
        <taxon>Streptophyta</taxon>
        <taxon>Embryophyta</taxon>
        <taxon>Tracheophyta</taxon>
        <taxon>Spermatophyta</taxon>
        <taxon>Magnoliopsida</taxon>
        <taxon>eudicotyledons</taxon>
        <taxon>Gunneridae</taxon>
        <taxon>Pentapetalae</taxon>
        <taxon>rosids</taxon>
        <taxon>fabids</taxon>
        <taxon>Malpighiales</taxon>
        <taxon>Salicaceae</taxon>
        <taxon>Saliceae</taxon>
        <taxon>Populus</taxon>
    </lineage>
</organism>
<evidence type="ECO:0000256" key="13">
    <source>
        <dbReference type="SAM" id="SignalP"/>
    </source>
</evidence>
<keyword evidence="7" id="KW-0418">Kinase</keyword>
<dbReference type="FunFam" id="1.10.510.10:FF:000590">
    <property type="entry name" value="PR5-like receptor kinase"/>
    <property type="match status" value="1"/>
</dbReference>
<feature type="domain" description="Protein kinase" evidence="14">
    <location>
        <begin position="295"/>
        <end position="581"/>
    </location>
</feature>
<evidence type="ECO:0000256" key="8">
    <source>
        <dbReference type="ARBA" id="ARBA00022840"/>
    </source>
</evidence>
<keyword evidence="11" id="KW-0325">Glycoprotein</keyword>
<feature type="chain" id="PRO_5036482330" description="Protein kinase domain-containing protein" evidence="13">
    <location>
        <begin position="20"/>
        <end position="608"/>
    </location>
</feature>
<evidence type="ECO:0000256" key="6">
    <source>
        <dbReference type="ARBA" id="ARBA00022741"/>
    </source>
</evidence>
<dbReference type="InterPro" id="IPR045874">
    <property type="entry name" value="LRK10/LRL21-25-like"/>
</dbReference>
<dbReference type="GO" id="GO:0030247">
    <property type="term" value="F:polysaccharide binding"/>
    <property type="evidence" value="ECO:0007669"/>
    <property type="project" value="InterPro"/>
</dbReference>
<evidence type="ECO:0000259" key="14">
    <source>
        <dbReference type="PROSITE" id="PS50011"/>
    </source>
</evidence>
<dbReference type="Proteomes" id="UP000886885">
    <property type="component" value="Chromosome 15A"/>
</dbReference>
<evidence type="ECO:0000313" key="16">
    <source>
        <dbReference type="Proteomes" id="UP000886885"/>
    </source>
</evidence>
<sequence>MDLSVVGLLMLVLVGHGVGHPGQLLPDPCPEASCKKDGPAIRFPFMLKEKQPDNCSYPGFELSCTDRGETLLQLPNSVKLYVNKIDYASQLLVASDPHNCLPGQLRNFSLSTSPFQFGDMEQDDYSFFNCTSWKGDTSRQLACLSGPGYDIFAYYSSSSIGYSDLTSCTKMYNLSSIPWEILWQNNILRLNWSRPECGLCEARGKLCRRKNNSAGLETECYDKPKSKEDIKKKTEAAVATVGSVLLLLVFFAAYRVYSSDKAAKENQKRIENFLADYKAFKPTRYTYADIKRITNEFKDKLGQGAYGTVFKGQLSDEIFVAVKILNNSTGNGEEFVNEVKTMGKIHHVNVIRLVGYCADGFRRALVYDYLSNESLEKFISSEHGDATALSWEKLQDIALGMAKGIEYLHQGCDQRILHFDIKPHNILLDDNFNPKISDFGLAKLCSKDQSAVSMTTARGTLGYIAPEVFSRNFGNVSYKSDVYGFGMVLLEMVGGRKTIDDKIENNNQIYFPEWVYNSLDNGEELRIRIEKEGDAQIAKKLTIVGLWCIQWHPVDRPSMNAVVQMLEGAGDTLTMPPSPFASAGPGRRNANMPGRPLHQALEVITEAE</sequence>
<dbReference type="GO" id="GO:0016020">
    <property type="term" value="C:membrane"/>
    <property type="evidence" value="ECO:0007669"/>
    <property type="project" value="UniProtKB-SubCell"/>
</dbReference>
<dbReference type="InterPro" id="IPR025287">
    <property type="entry name" value="WAK_GUB"/>
</dbReference>
<protein>
    <recommendedName>
        <fullName evidence="14">Protein kinase domain-containing protein</fullName>
    </recommendedName>
</protein>
<comment type="caution">
    <text evidence="15">The sequence shown here is derived from an EMBL/GenBank/DDBJ whole genome shotgun (WGS) entry which is preliminary data.</text>
</comment>
<dbReference type="GO" id="GO:0004674">
    <property type="term" value="F:protein serine/threonine kinase activity"/>
    <property type="evidence" value="ECO:0007669"/>
    <property type="project" value="UniProtKB-KW"/>
</dbReference>
<evidence type="ECO:0000256" key="2">
    <source>
        <dbReference type="ARBA" id="ARBA00022527"/>
    </source>
</evidence>
<keyword evidence="16" id="KW-1185">Reference proteome</keyword>
<dbReference type="InterPro" id="IPR017441">
    <property type="entry name" value="Protein_kinase_ATP_BS"/>
</dbReference>
<evidence type="ECO:0000256" key="11">
    <source>
        <dbReference type="ARBA" id="ARBA00023180"/>
    </source>
</evidence>
<dbReference type="Pfam" id="PF13947">
    <property type="entry name" value="GUB_WAK_bind"/>
    <property type="match status" value="1"/>
</dbReference>
<dbReference type="PROSITE" id="PS00107">
    <property type="entry name" value="PROTEIN_KINASE_ATP"/>
    <property type="match status" value="1"/>
</dbReference>
<name>A0A8X7Y9J0_POPTO</name>
<keyword evidence="10" id="KW-0472">Membrane</keyword>
<dbReference type="Pfam" id="PF00069">
    <property type="entry name" value="Pkinase"/>
    <property type="match status" value="1"/>
</dbReference>
<keyword evidence="2" id="KW-0723">Serine/threonine-protein kinase</keyword>
<evidence type="ECO:0000256" key="4">
    <source>
        <dbReference type="ARBA" id="ARBA00022692"/>
    </source>
</evidence>
<evidence type="ECO:0000256" key="7">
    <source>
        <dbReference type="ARBA" id="ARBA00022777"/>
    </source>
</evidence>
<keyword evidence="6 12" id="KW-0547">Nucleotide-binding</keyword>
<accession>A0A8X7Y9J0</accession>
<dbReference type="AlphaFoldDB" id="A0A8X7Y9J0"/>
<evidence type="ECO:0000256" key="12">
    <source>
        <dbReference type="PROSITE-ProRule" id="PRU10141"/>
    </source>
</evidence>
<evidence type="ECO:0000256" key="10">
    <source>
        <dbReference type="ARBA" id="ARBA00023136"/>
    </source>
</evidence>
<evidence type="ECO:0000313" key="15">
    <source>
        <dbReference type="EMBL" id="KAG6746654.1"/>
    </source>
</evidence>